<dbReference type="Proteomes" id="UP000192790">
    <property type="component" value="Unassembled WGS sequence"/>
</dbReference>
<dbReference type="OrthoDB" id="1851300at2"/>
<accession>A0A1W2BRL1</accession>
<dbReference type="RefSeq" id="WP_084234987.1">
    <property type="nucleotide sequence ID" value="NZ_FWXW01000006.1"/>
</dbReference>
<dbReference type="AlphaFoldDB" id="A0A1W2BRL1"/>
<keyword evidence="1" id="KW-1133">Transmembrane helix</keyword>
<gene>
    <name evidence="3" type="ORF">SAMN02745168_2309</name>
</gene>
<feature type="domain" description="DUF4367" evidence="2">
    <location>
        <begin position="124"/>
        <end position="229"/>
    </location>
</feature>
<evidence type="ECO:0000259" key="2">
    <source>
        <dbReference type="Pfam" id="PF14285"/>
    </source>
</evidence>
<reference evidence="3 4" key="1">
    <citation type="submission" date="2017-04" db="EMBL/GenBank/DDBJ databases">
        <authorList>
            <person name="Afonso C.L."/>
            <person name="Miller P.J."/>
            <person name="Scott M.A."/>
            <person name="Spackman E."/>
            <person name="Goraichik I."/>
            <person name="Dimitrov K.M."/>
            <person name="Suarez D.L."/>
            <person name="Swayne D.E."/>
        </authorList>
    </citation>
    <scope>NUCLEOTIDE SEQUENCE [LARGE SCALE GENOMIC DNA]</scope>
    <source>
        <strain evidence="3 4">DSM 12816</strain>
    </source>
</reference>
<keyword evidence="1" id="KW-0472">Membrane</keyword>
<evidence type="ECO:0000256" key="1">
    <source>
        <dbReference type="SAM" id="Phobius"/>
    </source>
</evidence>
<organism evidence="3 4">
    <name type="scientific">Papillibacter cinnamivorans DSM 12816</name>
    <dbReference type="NCBI Taxonomy" id="1122930"/>
    <lineage>
        <taxon>Bacteria</taxon>
        <taxon>Bacillati</taxon>
        <taxon>Bacillota</taxon>
        <taxon>Clostridia</taxon>
        <taxon>Eubacteriales</taxon>
        <taxon>Oscillospiraceae</taxon>
        <taxon>Papillibacter</taxon>
    </lineage>
</organism>
<keyword evidence="1" id="KW-0812">Transmembrane</keyword>
<dbReference type="EMBL" id="FWXW01000006">
    <property type="protein sequence ID" value="SMC75242.1"/>
    <property type="molecule type" value="Genomic_DNA"/>
</dbReference>
<protein>
    <recommendedName>
        <fullName evidence="2">DUF4367 domain-containing protein</fullName>
    </recommendedName>
</protein>
<sequence length="231" mass="25436">MNDREKGDSIFNSLLNVGVREAFEREMGALPAAEALNASHAPSPELDKTIRKLIRENRRKTKLQRFTKTLGRAAVWFFVLLGLSSAALLSVEATRNAIFNAVIEWQEKYTEIHFDETPSRGSIYRPAYLPEGFSETSLDTFGTVTMLTYENGSGAVIVFDQTAADTGGISVDNEGTEYSEIEVAGGKGYLFEAATQEDSNVLIWQAGDTMFQLTSSVDAGELIRMAESLKK</sequence>
<evidence type="ECO:0000313" key="3">
    <source>
        <dbReference type="EMBL" id="SMC75242.1"/>
    </source>
</evidence>
<evidence type="ECO:0000313" key="4">
    <source>
        <dbReference type="Proteomes" id="UP000192790"/>
    </source>
</evidence>
<keyword evidence="4" id="KW-1185">Reference proteome</keyword>
<name>A0A1W2BRL1_9FIRM</name>
<dbReference type="Pfam" id="PF14285">
    <property type="entry name" value="DUF4367"/>
    <property type="match status" value="1"/>
</dbReference>
<dbReference type="InterPro" id="IPR025377">
    <property type="entry name" value="DUF4367"/>
</dbReference>
<proteinExistence type="predicted"/>
<feature type="transmembrane region" description="Helical" evidence="1">
    <location>
        <begin position="69"/>
        <end position="91"/>
    </location>
</feature>
<dbReference type="STRING" id="1122930.SAMN02745168_2309"/>